<feature type="non-terminal residue" evidence="2">
    <location>
        <position position="1"/>
    </location>
</feature>
<sequence length="129" mass="14720">LPAGMSRKMAPKYLGPFQIEKVIVDGSSFKLALPRDLLARGINPVFHASLLRIFNENEDTRFPGRQQFDLKGFRAGAKTWSVVEISDHYGKGKDLLFRVKWNTGHITWERLREVKKLTAFDNYLTALGV</sequence>
<dbReference type="EMBL" id="KV426630">
    <property type="protein sequence ID" value="KZV79373.1"/>
    <property type="molecule type" value="Genomic_DNA"/>
</dbReference>
<dbReference type="STRING" id="1314781.A0A165ASZ8"/>
<gene>
    <name evidence="2" type="ORF">EXIGLDRAFT_571184</name>
</gene>
<organism evidence="2 3">
    <name type="scientific">Exidia glandulosa HHB12029</name>
    <dbReference type="NCBI Taxonomy" id="1314781"/>
    <lineage>
        <taxon>Eukaryota</taxon>
        <taxon>Fungi</taxon>
        <taxon>Dikarya</taxon>
        <taxon>Basidiomycota</taxon>
        <taxon>Agaricomycotina</taxon>
        <taxon>Agaricomycetes</taxon>
        <taxon>Auriculariales</taxon>
        <taxon>Exidiaceae</taxon>
        <taxon>Exidia</taxon>
    </lineage>
</organism>
<dbReference type="InParanoid" id="A0A165ASZ8"/>
<evidence type="ECO:0000259" key="1">
    <source>
        <dbReference type="Pfam" id="PF24626"/>
    </source>
</evidence>
<feature type="domain" description="Tf2-1-like SH3-like" evidence="1">
    <location>
        <begin position="5"/>
        <end position="53"/>
    </location>
</feature>
<reference evidence="2 3" key="1">
    <citation type="journal article" date="2016" name="Mol. Biol. Evol.">
        <title>Comparative Genomics of Early-Diverging Mushroom-Forming Fungi Provides Insights into the Origins of Lignocellulose Decay Capabilities.</title>
        <authorList>
            <person name="Nagy L.G."/>
            <person name="Riley R."/>
            <person name="Tritt A."/>
            <person name="Adam C."/>
            <person name="Daum C."/>
            <person name="Floudas D."/>
            <person name="Sun H."/>
            <person name="Yadav J.S."/>
            <person name="Pangilinan J."/>
            <person name="Larsson K.H."/>
            <person name="Matsuura K."/>
            <person name="Barry K."/>
            <person name="Labutti K."/>
            <person name="Kuo R."/>
            <person name="Ohm R.A."/>
            <person name="Bhattacharya S.S."/>
            <person name="Shirouzu T."/>
            <person name="Yoshinaga Y."/>
            <person name="Martin F.M."/>
            <person name="Grigoriev I.V."/>
            <person name="Hibbett D.S."/>
        </authorList>
    </citation>
    <scope>NUCLEOTIDE SEQUENCE [LARGE SCALE GENOMIC DNA]</scope>
    <source>
        <strain evidence="2 3">HHB12029</strain>
    </source>
</reference>
<dbReference type="Pfam" id="PF24626">
    <property type="entry name" value="SH3_Tf2-1"/>
    <property type="match status" value="1"/>
</dbReference>
<dbReference type="InterPro" id="IPR056924">
    <property type="entry name" value="SH3_Tf2-1"/>
</dbReference>
<evidence type="ECO:0000313" key="3">
    <source>
        <dbReference type="Proteomes" id="UP000077266"/>
    </source>
</evidence>
<proteinExistence type="predicted"/>
<evidence type="ECO:0000313" key="2">
    <source>
        <dbReference type="EMBL" id="KZV79373.1"/>
    </source>
</evidence>
<dbReference type="Proteomes" id="UP000077266">
    <property type="component" value="Unassembled WGS sequence"/>
</dbReference>
<protein>
    <recommendedName>
        <fullName evidence="1">Tf2-1-like SH3-like domain-containing protein</fullName>
    </recommendedName>
</protein>
<dbReference type="AlphaFoldDB" id="A0A165ASZ8"/>
<feature type="non-terminal residue" evidence="2">
    <location>
        <position position="129"/>
    </location>
</feature>
<keyword evidence="3" id="KW-1185">Reference proteome</keyword>
<dbReference type="OrthoDB" id="3211671at2759"/>
<name>A0A165ASZ8_EXIGL</name>
<accession>A0A165ASZ8</accession>